<dbReference type="KEGG" id="sla:SERLADRAFT_371536"/>
<feature type="region of interest" description="Disordered" evidence="1">
    <location>
        <begin position="348"/>
        <end position="373"/>
    </location>
</feature>
<sequence>MMVRRTREADADLPENPDHPSLLPSFESALTAVSRKRPRLSDPLVGHGRHFCRTVHPFCNINSLLINGLLRMSDESDDQHLTGNELREQKIFLSLLCMVPGLKDRLTDKDSSEEEIEIISQLIQKGVSGARSDDTKSIKGAIVEWITPQGQQLSPQLHRNIKSNRGFNHHRTGQLLCPTGLDWEDEETRAKLRNGDIHIAGDHWPIFLYADCIYNAEDPWMGLFKNNVLISAYKYVFTSPSSVDTNAESRATHSGNARLHGMLHVTPASVAYIATQVRFALSSQAIFSRTDITSDSEGFFNSVMDLFEDPDEIEDVNSLLAWWDSKIFPASATPTRIPAKNGALAKIRQRRAALKHQMSPSSSRSEGQANADN</sequence>
<organism evidence="3">
    <name type="scientific">Serpula lacrymans var. lacrymans (strain S7.9)</name>
    <name type="common">Dry rot fungus</name>
    <dbReference type="NCBI Taxonomy" id="578457"/>
    <lineage>
        <taxon>Eukaryota</taxon>
        <taxon>Fungi</taxon>
        <taxon>Dikarya</taxon>
        <taxon>Basidiomycota</taxon>
        <taxon>Agaricomycotina</taxon>
        <taxon>Agaricomycetes</taxon>
        <taxon>Agaricomycetidae</taxon>
        <taxon>Boletales</taxon>
        <taxon>Coniophorineae</taxon>
        <taxon>Serpulaceae</taxon>
        <taxon>Serpula</taxon>
    </lineage>
</organism>
<feature type="compositionally biased region" description="Basic and acidic residues" evidence="1">
    <location>
        <begin position="1"/>
        <end position="10"/>
    </location>
</feature>
<protein>
    <submittedName>
        <fullName evidence="2">Uncharacterized protein</fullName>
    </submittedName>
</protein>
<dbReference type="GeneID" id="18810395"/>
<feature type="compositionally biased region" description="Polar residues" evidence="1">
    <location>
        <begin position="358"/>
        <end position="373"/>
    </location>
</feature>
<dbReference type="HOGENOM" id="CLU_035918_3_1_1"/>
<proteinExistence type="predicted"/>
<name>F8P3F1_SERL9</name>
<dbReference type="EMBL" id="GL945437">
    <property type="protein sequence ID" value="EGO22051.1"/>
    <property type="molecule type" value="Genomic_DNA"/>
</dbReference>
<evidence type="ECO:0000313" key="2">
    <source>
        <dbReference type="EMBL" id="EGO22051.1"/>
    </source>
</evidence>
<gene>
    <name evidence="2" type="ORF">SERLADRAFT_371536</name>
</gene>
<feature type="region of interest" description="Disordered" evidence="1">
    <location>
        <begin position="1"/>
        <end position="23"/>
    </location>
</feature>
<accession>F8P3F1</accession>
<evidence type="ECO:0000313" key="3">
    <source>
        <dbReference type="Proteomes" id="UP000008064"/>
    </source>
</evidence>
<dbReference type="OrthoDB" id="3220614at2759"/>
<dbReference type="InterPro" id="IPR046521">
    <property type="entry name" value="DUF6698"/>
</dbReference>
<dbReference type="Proteomes" id="UP000008064">
    <property type="component" value="Unassembled WGS sequence"/>
</dbReference>
<dbReference type="AlphaFoldDB" id="F8P3F1"/>
<reference evidence="3" key="1">
    <citation type="journal article" date="2011" name="Science">
        <title>The plant cell wall-decomposing machinery underlies the functional diversity of forest fungi.</title>
        <authorList>
            <person name="Eastwood D.C."/>
            <person name="Floudas D."/>
            <person name="Binder M."/>
            <person name="Majcherczyk A."/>
            <person name="Schneider P."/>
            <person name="Aerts A."/>
            <person name="Asiegbu F.O."/>
            <person name="Baker S.E."/>
            <person name="Barry K."/>
            <person name="Bendiksby M."/>
            <person name="Blumentritt M."/>
            <person name="Coutinho P.M."/>
            <person name="Cullen D."/>
            <person name="de Vries R.P."/>
            <person name="Gathman A."/>
            <person name="Goodell B."/>
            <person name="Henrissat B."/>
            <person name="Ihrmark K."/>
            <person name="Kauserud H."/>
            <person name="Kohler A."/>
            <person name="LaButti K."/>
            <person name="Lapidus A."/>
            <person name="Lavin J.L."/>
            <person name="Lee Y.-H."/>
            <person name="Lindquist E."/>
            <person name="Lilly W."/>
            <person name="Lucas S."/>
            <person name="Morin E."/>
            <person name="Murat C."/>
            <person name="Oguiza J.A."/>
            <person name="Park J."/>
            <person name="Pisabarro A.G."/>
            <person name="Riley R."/>
            <person name="Rosling A."/>
            <person name="Salamov A."/>
            <person name="Schmidt O."/>
            <person name="Schmutz J."/>
            <person name="Skrede I."/>
            <person name="Stenlid J."/>
            <person name="Wiebenga A."/>
            <person name="Xie X."/>
            <person name="Kuees U."/>
            <person name="Hibbett D.S."/>
            <person name="Hoffmeister D."/>
            <person name="Hoegberg N."/>
            <person name="Martin F."/>
            <person name="Grigoriev I.V."/>
            <person name="Watkinson S.C."/>
        </authorList>
    </citation>
    <scope>NUCLEOTIDE SEQUENCE [LARGE SCALE GENOMIC DNA]</scope>
    <source>
        <strain evidence="3">S7.9</strain>
    </source>
</reference>
<dbReference type="Pfam" id="PF20414">
    <property type="entry name" value="DUF6698"/>
    <property type="match status" value="1"/>
</dbReference>
<evidence type="ECO:0000256" key="1">
    <source>
        <dbReference type="SAM" id="MobiDB-lite"/>
    </source>
</evidence>
<dbReference type="RefSeq" id="XP_007320589.1">
    <property type="nucleotide sequence ID" value="XM_007320527.1"/>
</dbReference>